<organism evidence="2 3">
    <name type="scientific">Arthrobotrys musiformis</name>
    <dbReference type="NCBI Taxonomy" id="47236"/>
    <lineage>
        <taxon>Eukaryota</taxon>
        <taxon>Fungi</taxon>
        <taxon>Dikarya</taxon>
        <taxon>Ascomycota</taxon>
        <taxon>Pezizomycotina</taxon>
        <taxon>Orbiliomycetes</taxon>
        <taxon>Orbiliales</taxon>
        <taxon>Orbiliaceae</taxon>
        <taxon>Arthrobotrys</taxon>
    </lineage>
</organism>
<gene>
    <name evidence="2" type="ORF">TWF481_002843</name>
</gene>
<comment type="caution">
    <text evidence="2">The sequence shown here is derived from an EMBL/GenBank/DDBJ whole genome shotgun (WGS) entry which is preliminary data.</text>
</comment>
<dbReference type="Proteomes" id="UP001370758">
    <property type="component" value="Unassembled WGS sequence"/>
</dbReference>
<keyword evidence="3" id="KW-1185">Reference proteome</keyword>
<evidence type="ECO:0000256" key="1">
    <source>
        <dbReference type="SAM" id="MobiDB-lite"/>
    </source>
</evidence>
<protein>
    <submittedName>
        <fullName evidence="2">Uncharacterized protein</fullName>
    </submittedName>
</protein>
<dbReference type="AlphaFoldDB" id="A0AAV9VSM3"/>
<evidence type="ECO:0000313" key="3">
    <source>
        <dbReference type="Proteomes" id="UP001370758"/>
    </source>
</evidence>
<sequence>MSTLKSIKRISGDDDFEPVIEDREATPRPNSRRWQENFDQADFQHDDYVPPADVPTNPLKACRRRVYRSSKSKTASTTTGEWDMEHASESTVVGHPFSWAFQFEFKIKNVVKV</sequence>
<proteinExistence type="predicted"/>
<name>A0AAV9VSM3_9PEZI</name>
<dbReference type="EMBL" id="JAVHJL010000012">
    <property type="protein sequence ID" value="KAK6495797.1"/>
    <property type="molecule type" value="Genomic_DNA"/>
</dbReference>
<reference evidence="2 3" key="1">
    <citation type="submission" date="2023-08" db="EMBL/GenBank/DDBJ databases">
        <authorList>
            <person name="Palmer J.M."/>
        </authorList>
    </citation>
    <scope>NUCLEOTIDE SEQUENCE [LARGE SCALE GENOMIC DNA]</scope>
    <source>
        <strain evidence="2 3">TWF481</strain>
    </source>
</reference>
<evidence type="ECO:0000313" key="2">
    <source>
        <dbReference type="EMBL" id="KAK6495797.1"/>
    </source>
</evidence>
<feature type="region of interest" description="Disordered" evidence="1">
    <location>
        <begin position="65"/>
        <end position="85"/>
    </location>
</feature>
<accession>A0AAV9VSM3</accession>